<gene>
    <name evidence="2" type="ORF">FE257_005841</name>
</gene>
<evidence type="ECO:0000313" key="2">
    <source>
        <dbReference type="EMBL" id="KAF9890436.1"/>
    </source>
</evidence>
<dbReference type="EMBL" id="VCAU01000026">
    <property type="protein sequence ID" value="KAF9890436.1"/>
    <property type="molecule type" value="Genomic_DNA"/>
</dbReference>
<protein>
    <submittedName>
        <fullName evidence="2">Uncharacterized protein</fullName>
    </submittedName>
</protein>
<keyword evidence="1" id="KW-0732">Signal</keyword>
<dbReference type="Proteomes" id="UP001194746">
    <property type="component" value="Unassembled WGS sequence"/>
</dbReference>
<comment type="caution">
    <text evidence="2">The sequence shown here is derived from an EMBL/GenBank/DDBJ whole genome shotgun (WGS) entry which is preliminary data.</text>
</comment>
<feature type="signal peptide" evidence="1">
    <location>
        <begin position="1"/>
        <end position="20"/>
    </location>
</feature>
<reference evidence="2" key="2">
    <citation type="submission" date="2020-02" db="EMBL/GenBank/DDBJ databases">
        <authorList>
            <person name="Gilchrist C.L.M."/>
            <person name="Chooi Y.-H."/>
        </authorList>
    </citation>
    <scope>NUCLEOTIDE SEQUENCE</scope>
    <source>
        <strain evidence="2">MST-FP2251</strain>
    </source>
</reference>
<organism evidence="2 3">
    <name type="scientific">Aspergillus nanangensis</name>
    <dbReference type="NCBI Taxonomy" id="2582783"/>
    <lineage>
        <taxon>Eukaryota</taxon>
        <taxon>Fungi</taxon>
        <taxon>Dikarya</taxon>
        <taxon>Ascomycota</taxon>
        <taxon>Pezizomycotina</taxon>
        <taxon>Eurotiomycetes</taxon>
        <taxon>Eurotiomycetidae</taxon>
        <taxon>Eurotiales</taxon>
        <taxon>Aspergillaceae</taxon>
        <taxon>Aspergillus</taxon>
        <taxon>Aspergillus subgen. Circumdati</taxon>
    </lineage>
</organism>
<accession>A0AAD4CPT3</accession>
<reference evidence="2" key="1">
    <citation type="journal article" date="2019" name="Beilstein J. Org. Chem.">
        <title>Nanangenines: drimane sesquiterpenoids as the dominant metabolite cohort of a novel Australian fungus, Aspergillus nanangensis.</title>
        <authorList>
            <person name="Lacey H.J."/>
            <person name="Gilchrist C.L.M."/>
            <person name="Crombie A."/>
            <person name="Kalaitzis J.A."/>
            <person name="Vuong D."/>
            <person name="Rutledge P.J."/>
            <person name="Turner P."/>
            <person name="Pitt J.I."/>
            <person name="Lacey E."/>
            <person name="Chooi Y.H."/>
            <person name="Piggott A.M."/>
        </authorList>
    </citation>
    <scope>NUCLEOTIDE SEQUENCE</scope>
    <source>
        <strain evidence="2">MST-FP2251</strain>
    </source>
</reference>
<keyword evidence="3" id="KW-1185">Reference proteome</keyword>
<evidence type="ECO:0000256" key="1">
    <source>
        <dbReference type="SAM" id="SignalP"/>
    </source>
</evidence>
<proteinExistence type="predicted"/>
<dbReference type="AlphaFoldDB" id="A0AAD4CPT3"/>
<evidence type="ECO:0000313" key="3">
    <source>
        <dbReference type="Proteomes" id="UP001194746"/>
    </source>
</evidence>
<feature type="chain" id="PRO_5042043766" evidence="1">
    <location>
        <begin position="21"/>
        <end position="117"/>
    </location>
</feature>
<name>A0AAD4CPT3_ASPNN</name>
<sequence length="117" mass="12775">MVSSKVIVLAIFSCVSPALTVEKVTLFSQEPCAGDQAMIQPDNRCTLVPQILTGKVAGVKIPADIVCNFYKDENCNEPILYSVEDDICKLSEWDTEDQKVGNVTASILCFDSTVEEP</sequence>